<dbReference type="InterPro" id="IPR036770">
    <property type="entry name" value="Ankyrin_rpt-contain_sf"/>
</dbReference>
<dbReference type="SMART" id="SM00248">
    <property type="entry name" value="ANK"/>
    <property type="match status" value="5"/>
</dbReference>
<reference evidence="4 5" key="1">
    <citation type="submission" date="2018-09" db="EMBL/GenBank/DDBJ databases">
        <title>Comparative Genomics of Wolbachia-Cardinium Dual Endosymbiosis in a Plant-Parasitic Nematode.</title>
        <authorList>
            <person name="Brown A.M.V."/>
            <person name="Wasala S.K."/>
            <person name="Howe D.K."/>
            <person name="Peetz A.B."/>
            <person name="Zasada I.A."/>
            <person name="Denver D.R."/>
        </authorList>
    </citation>
    <scope>NUCLEOTIDE SEQUENCE [LARGE SCALE GENOMIC DNA]</scope>
    <source>
        <strain evidence="4 5">Pp_1</strain>
    </source>
</reference>
<dbReference type="RefSeq" id="WP_123662758.1">
    <property type="nucleotide sequence ID" value="NZ_RARA01000023.1"/>
</dbReference>
<keyword evidence="1" id="KW-0677">Repeat</keyword>
<dbReference type="InterPro" id="IPR002110">
    <property type="entry name" value="Ankyrin_rpt"/>
</dbReference>
<accession>A0A3N2QCI4</accession>
<evidence type="ECO:0000256" key="3">
    <source>
        <dbReference type="SAM" id="MobiDB-lite"/>
    </source>
</evidence>
<dbReference type="Proteomes" id="UP000270927">
    <property type="component" value="Unassembled WGS sequence"/>
</dbReference>
<dbReference type="Gene3D" id="1.25.40.20">
    <property type="entry name" value="Ankyrin repeat-containing domain"/>
    <property type="match status" value="2"/>
</dbReference>
<organism evidence="4 5">
    <name type="scientific">Candidatus Cardinium hertigii</name>
    <dbReference type="NCBI Taxonomy" id="247481"/>
    <lineage>
        <taxon>Bacteria</taxon>
        <taxon>Pseudomonadati</taxon>
        <taxon>Bacteroidota</taxon>
        <taxon>Cytophagia</taxon>
        <taxon>Cytophagales</taxon>
        <taxon>Amoebophilaceae</taxon>
        <taxon>Candidatus Cardinium</taxon>
    </lineage>
</organism>
<dbReference type="AlphaFoldDB" id="A0A3N2QCI4"/>
<dbReference type="PANTHER" id="PTHR24173">
    <property type="entry name" value="ANKYRIN REPEAT CONTAINING"/>
    <property type="match status" value="1"/>
</dbReference>
<proteinExistence type="predicted"/>
<name>A0A3N2QCI4_9BACT</name>
<gene>
    <name evidence="4" type="ORF">EDM02_02450</name>
</gene>
<evidence type="ECO:0000256" key="2">
    <source>
        <dbReference type="ARBA" id="ARBA00023043"/>
    </source>
</evidence>
<dbReference type="EMBL" id="RARA01000023">
    <property type="protein sequence ID" value="ROT47490.1"/>
    <property type="molecule type" value="Genomic_DNA"/>
</dbReference>
<dbReference type="SUPFAM" id="SSF48403">
    <property type="entry name" value="Ankyrin repeat"/>
    <property type="match status" value="1"/>
</dbReference>
<dbReference type="Pfam" id="PF12796">
    <property type="entry name" value="Ank_2"/>
    <property type="match status" value="1"/>
</dbReference>
<evidence type="ECO:0000313" key="4">
    <source>
        <dbReference type="EMBL" id="ROT47490.1"/>
    </source>
</evidence>
<protein>
    <submittedName>
        <fullName evidence="4">Ankyrin repeat domain-containing protein</fullName>
    </submittedName>
</protein>
<keyword evidence="2" id="KW-0040">ANK repeat</keyword>
<comment type="caution">
    <text evidence="4">The sequence shown here is derived from an EMBL/GenBank/DDBJ whole genome shotgun (WGS) entry which is preliminary data.</text>
</comment>
<dbReference type="PROSITE" id="PS51257">
    <property type="entry name" value="PROKAR_LIPOPROTEIN"/>
    <property type="match status" value="1"/>
</dbReference>
<dbReference type="PANTHER" id="PTHR24173:SF74">
    <property type="entry name" value="ANKYRIN REPEAT DOMAIN-CONTAINING PROTEIN 16"/>
    <property type="match status" value="1"/>
</dbReference>
<keyword evidence="5" id="KW-1185">Reference proteome</keyword>
<dbReference type="OrthoDB" id="5657095at2"/>
<feature type="region of interest" description="Disordered" evidence="3">
    <location>
        <begin position="374"/>
        <end position="396"/>
    </location>
</feature>
<evidence type="ECO:0000313" key="5">
    <source>
        <dbReference type="Proteomes" id="UP000270927"/>
    </source>
</evidence>
<sequence length="547" mass="62273">MKTNIIKIKIEYYKQLLKSSIWMPLLFALSSCSQQSSYDLFGKSRGNTMKYEIKHSTSEAFEQSIKNTVNIGNVENKKDRLYIAVKLNDIEAVKIILDRISQDNDNQKALYQENFPNSINAHSKKTPLGKAIEMHHKEIVKLLVQHPDIDVYNTGEGLNALLLALHNKDREMAQIVFDNYILRRNKEIATEGQGHNVKHMLYVKDELDNTPLHLSIKYGYSTLAEALIARLPIECFYSKDKKGRNALHMAARYNKKKRLGQMFNKIKEEAGITTAVNKLLEKDGEERSVWACAYLAKPKHRLGSNAMFDAILKLTSNDLPDSHRATAIPQEIKTFYEKRNFFKKRKISDSQVKILYKHLGMKYRDYNNENASEINCQSSSNSHLTVNSTTSFTSENSHNELYDEHHDEHQSNGTAFSTDNSAAIQPLVPTDPNSISSNKCSKILGDAPKQQKGKLSLKENSNKCSKILGDAPKQQKGKLSLKENSNKCSKIFGDAPKQQTGEPSLEEQLKYNAGKLNNITLSYQHYQNDKSFVSSMDERNRKINNEQ</sequence>
<evidence type="ECO:0000256" key="1">
    <source>
        <dbReference type="ARBA" id="ARBA00022737"/>
    </source>
</evidence>